<dbReference type="Proteomes" id="UP000811255">
    <property type="component" value="Unassembled WGS sequence"/>
</dbReference>
<reference evidence="2 3" key="1">
    <citation type="submission" date="2021-05" db="EMBL/GenBank/DDBJ databases">
        <title>Croceibacterium sp. LX-88 genome sequence.</title>
        <authorList>
            <person name="Luo X."/>
        </authorList>
    </citation>
    <scope>NUCLEOTIDE SEQUENCE [LARGE SCALE GENOMIC DNA]</scope>
    <source>
        <strain evidence="2 3">LX-88</strain>
    </source>
</reference>
<protein>
    <submittedName>
        <fullName evidence="2">Uncharacterized protein</fullName>
    </submittedName>
</protein>
<evidence type="ECO:0000313" key="2">
    <source>
        <dbReference type="EMBL" id="MBT2133944.1"/>
    </source>
</evidence>
<proteinExistence type="predicted"/>
<sequence length="148" mass="16388">MFDDYEGEGSTEVVLMIKDNPASTVLMITNSNWSAKDGERYELKYYLGDWVYTLESLGIEQTSFRKGFGTVVNAKFLGDMAKASGLTIMRGEALIDDLSLDGSGAALAVLERCRRELAADVEQERKDRERLEHIPLDPFAETGKGAAQ</sequence>
<accession>A0ABS5W6D0</accession>
<organism evidence="2 3">
    <name type="scientific">Croceibacterium selenioxidans</name>
    <dbReference type="NCBI Taxonomy" id="2838833"/>
    <lineage>
        <taxon>Bacteria</taxon>
        <taxon>Pseudomonadati</taxon>
        <taxon>Pseudomonadota</taxon>
        <taxon>Alphaproteobacteria</taxon>
        <taxon>Sphingomonadales</taxon>
        <taxon>Erythrobacteraceae</taxon>
        <taxon>Croceibacterium</taxon>
    </lineage>
</organism>
<feature type="compositionally biased region" description="Basic and acidic residues" evidence="1">
    <location>
        <begin position="122"/>
        <end position="135"/>
    </location>
</feature>
<dbReference type="RefSeq" id="WP_214535309.1">
    <property type="nucleotide sequence ID" value="NZ_JAHFVK010000001.1"/>
</dbReference>
<gene>
    <name evidence="2" type="ORF">KK137_06320</name>
</gene>
<dbReference type="EMBL" id="JAHFVK010000001">
    <property type="protein sequence ID" value="MBT2133944.1"/>
    <property type="molecule type" value="Genomic_DNA"/>
</dbReference>
<comment type="caution">
    <text evidence="2">The sequence shown here is derived from an EMBL/GenBank/DDBJ whole genome shotgun (WGS) entry which is preliminary data.</text>
</comment>
<feature type="region of interest" description="Disordered" evidence="1">
    <location>
        <begin position="122"/>
        <end position="148"/>
    </location>
</feature>
<name>A0ABS5W6D0_9SPHN</name>
<evidence type="ECO:0000256" key="1">
    <source>
        <dbReference type="SAM" id="MobiDB-lite"/>
    </source>
</evidence>
<evidence type="ECO:0000313" key="3">
    <source>
        <dbReference type="Proteomes" id="UP000811255"/>
    </source>
</evidence>
<keyword evidence="3" id="KW-1185">Reference proteome</keyword>